<dbReference type="GO" id="GO:0003676">
    <property type="term" value="F:nucleic acid binding"/>
    <property type="evidence" value="ECO:0007669"/>
    <property type="project" value="InterPro"/>
</dbReference>
<dbReference type="AlphaFoldDB" id="A0A820M712"/>
<proteinExistence type="predicted"/>
<evidence type="ECO:0008006" key="3">
    <source>
        <dbReference type="Google" id="ProtNLM"/>
    </source>
</evidence>
<dbReference type="InterPro" id="IPR036397">
    <property type="entry name" value="RNaseH_sf"/>
</dbReference>
<accession>A0A820M712</accession>
<comment type="caution">
    <text evidence="1">The sequence shown here is derived from an EMBL/GenBank/DDBJ whole genome shotgun (WGS) entry which is preliminary data.</text>
</comment>
<dbReference type="Gene3D" id="3.30.420.10">
    <property type="entry name" value="Ribonuclease H-like superfamily/Ribonuclease H"/>
    <property type="match status" value="1"/>
</dbReference>
<dbReference type="EMBL" id="CAJOBG010034948">
    <property type="protein sequence ID" value="CAF4368673.1"/>
    <property type="molecule type" value="Genomic_DNA"/>
</dbReference>
<name>A0A820M712_9BILA</name>
<dbReference type="Proteomes" id="UP000663866">
    <property type="component" value="Unassembled WGS sequence"/>
</dbReference>
<gene>
    <name evidence="1" type="ORF">OVN521_LOCUS33396</name>
</gene>
<reference evidence="1" key="1">
    <citation type="submission" date="2021-02" db="EMBL/GenBank/DDBJ databases">
        <authorList>
            <person name="Nowell W R."/>
        </authorList>
    </citation>
    <scope>NUCLEOTIDE SEQUENCE</scope>
</reference>
<evidence type="ECO:0000313" key="2">
    <source>
        <dbReference type="Proteomes" id="UP000663866"/>
    </source>
</evidence>
<sequence length="340" mass="39531">MDKYFDEFTIEERGGKRGDSFCDCYPDLELEVKQFVFEECSKTEATFTAGTLAIFTGNHLYELNNLKKVDQRLVRSVESCKLELRRFGAKFTANSSRPIVKYFIEREQHFYLITNDAVPQWRIPTTAPTILLYDDCDINYERNSVSAAINVGGDSYFDNQDIFSQFKRLFQLLPFENEYKNHNFVCLLDNAKTHTAADMHINDFGTTPGTRSIECYDDDGYSKGLLALAYELNVFVPKKCKLNELKLLVSEHTAFKSVSKLEKLAAEYNVKILFSSKYHCKTNPIEGYWCHSKQYIRKNADQSFQRLLTLMPEAKTNANDKHIHLKRFRRFSKTIKAYNQ</sequence>
<keyword evidence="2" id="KW-1185">Reference proteome</keyword>
<evidence type="ECO:0000313" key="1">
    <source>
        <dbReference type="EMBL" id="CAF4368673.1"/>
    </source>
</evidence>
<organism evidence="1 2">
    <name type="scientific">Rotaria magnacalcarata</name>
    <dbReference type="NCBI Taxonomy" id="392030"/>
    <lineage>
        <taxon>Eukaryota</taxon>
        <taxon>Metazoa</taxon>
        <taxon>Spiralia</taxon>
        <taxon>Gnathifera</taxon>
        <taxon>Rotifera</taxon>
        <taxon>Eurotatoria</taxon>
        <taxon>Bdelloidea</taxon>
        <taxon>Philodinida</taxon>
        <taxon>Philodinidae</taxon>
        <taxon>Rotaria</taxon>
    </lineage>
</organism>
<protein>
    <recommendedName>
        <fullName evidence="3">Tc1-like transposase DDE domain-containing protein</fullName>
    </recommendedName>
</protein>